<comment type="caution">
    <text evidence="2">The sequence shown here is derived from an EMBL/GenBank/DDBJ whole genome shotgun (WGS) entry which is preliminary data.</text>
</comment>
<keyword evidence="3" id="KW-1185">Reference proteome</keyword>
<evidence type="ECO:0000313" key="2">
    <source>
        <dbReference type="EMBL" id="KAL0153969.1"/>
    </source>
</evidence>
<evidence type="ECO:0000256" key="1">
    <source>
        <dbReference type="SAM" id="MobiDB-lite"/>
    </source>
</evidence>
<feature type="non-terminal residue" evidence="2">
    <location>
        <position position="52"/>
    </location>
</feature>
<feature type="compositionally biased region" description="Gly residues" evidence="1">
    <location>
        <begin position="41"/>
        <end position="52"/>
    </location>
</feature>
<sequence>MEVVTAVTSSMMTSSSDAPNKTKPLAAEEGLRSSSVKYTGKTGGQAEGGAHG</sequence>
<name>A0ABD0MY10_CIRMR</name>
<reference evidence="2 3" key="1">
    <citation type="submission" date="2024-05" db="EMBL/GenBank/DDBJ databases">
        <title>Genome sequencing and assembly of Indian major carp, Cirrhinus mrigala (Hamilton, 1822).</title>
        <authorList>
            <person name="Mohindra V."/>
            <person name="Chowdhury L.M."/>
            <person name="Lal K."/>
            <person name="Jena J.K."/>
        </authorList>
    </citation>
    <scope>NUCLEOTIDE SEQUENCE [LARGE SCALE GENOMIC DNA]</scope>
    <source>
        <strain evidence="2">CM1030</strain>
        <tissue evidence="2">Blood</tissue>
    </source>
</reference>
<feature type="compositionally biased region" description="Low complexity" evidence="1">
    <location>
        <begin position="1"/>
        <end position="16"/>
    </location>
</feature>
<proteinExistence type="predicted"/>
<protein>
    <submittedName>
        <fullName evidence="2">Uncharacterized protein</fullName>
    </submittedName>
</protein>
<organism evidence="2 3">
    <name type="scientific">Cirrhinus mrigala</name>
    <name type="common">Mrigala</name>
    <dbReference type="NCBI Taxonomy" id="683832"/>
    <lineage>
        <taxon>Eukaryota</taxon>
        <taxon>Metazoa</taxon>
        <taxon>Chordata</taxon>
        <taxon>Craniata</taxon>
        <taxon>Vertebrata</taxon>
        <taxon>Euteleostomi</taxon>
        <taxon>Actinopterygii</taxon>
        <taxon>Neopterygii</taxon>
        <taxon>Teleostei</taxon>
        <taxon>Ostariophysi</taxon>
        <taxon>Cypriniformes</taxon>
        <taxon>Cyprinidae</taxon>
        <taxon>Labeoninae</taxon>
        <taxon>Labeonini</taxon>
        <taxon>Cirrhinus</taxon>
    </lineage>
</organism>
<evidence type="ECO:0000313" key="3">
    <source>
        <dbReference type="Proteomes" id="UP001529510"/>
    </source>
</evidence>
<dbReference type="AlphaFoldDB" id="A0ABD0MY10"/>
<gene>
    <name evidence="2" type="ORF">M9458_050726</name>
</gene>
<accession>A0ABD0MY10</accession>
<dbReference type="EMBL" id="JAMKFB020000059">
    <property type="protein sequence ID" value="KAL0153969.1"/>
    <property type="molecule type" value="Genomic_DNA"/>
</dbReference>
<dbReference type="Proteomes" id="UP001529510">
    <property type="component" value="Unassembled WGS sequence"/>
</dbReference>
<feature type="region of interest" description="Disordered" evidence="1">
    <location>
        <begin position="1"/>
        <end position="52"/>
    </location>
</feature>